<dbReference type="Gene3D" id="3.90.1570.10">
    <property type="entry name" value="tt1808, chain A"/>
    <property type="match status" value="1"/>
</dbReference>
<dbReference type="EMBL" id="LACI01002271">
    <property type="protein sequence ID" value="KJU82545.1"/>
    <property type="molecule type" value="Genomic_DNA"/>
</dbReference>
<evidence type="ECO:0000313" key="2">
    <source>
        <dbReference type="EMBL" id="KJU82545.1"/>
    </source>
</evidence>
<keyword evidence="3" id="KW-1185">Reference proteome</keyword>
<dbReference type="InterPro" id="IPR008538">
    <property type="entry name" value="Uma2"/>
</dbReference>
<dbReference type="SUPFAM" id="SSF52980">
    <property type="entry name" value="Restriction endonuclease-like"/>
    <property type="match status" value="1"/>
</dbReference>
<reference evidence="2 3" key="1">
    <citation type="submission" date="2015-02" db="EMBL/GenBank/DDBJ databases">
        <title>Single-cell genomics of uncultivated deep-branching MTB reveals a conserved set of magnetosome genes.</title>
        <authorList>
            <person name="Kolinko S."/>
            <person name="Richter M."/>
            <person name="Glockner F.O."/>
            <person name="Brachmann A."/>
            <person name="Schuler D."/>
        </authorList>
    </citation>
    <scope>NUCLEOTIDE SEQUENCE [LARGE SCALE GENOMIC DNA]</scope>
    <source>
        <strain evidence="2">TM-1</strain>
    </source>
</reference>
<dbReference type="InterPro" id="IPR012296">
    <property type="entry name" value="Nuclease_put_TT1808"/>
</dbReference>
<keyword evidence="2" id="KW-0540">Nuclease</keyword>
<dbReference type="Proteomes" id="UP000033423">
    <property type="component" value="Unassembled WGS sequence"/>
</dbReference>
<sequence length="78" mass="8871">MSKGSVTKDTVTKKKIYERYKVPEFWIVIPELETIEVFTIEGGVYELFSTTDVEGIVKSKVIEGLEVDVNDVFGDFSF</sequence>
<keyword evidence="2" id="KW-0378">Hydrolase</keyword>
<evidence type="ECO:0000259" key="1">
    <source>
        <dbReference type="Pfam" id="PF05685"/>
    </source>
</evidence>
<keyword evidence="2" id="KW-0255">Endonuclease</keyword>
<dbReference type="GO" id="GO:0004519">
    <property type="term" value="F:endonuclease activity"/>
    <property type="evidence" value="ECO:0007669"/>
    <property type="project" value="UniProtKB-KW"/>
</dbReference>
<feature type="domain" description="Putative restriction endonuclease" evidence="1">
    <location>
        <begin position="2"/>
        <end position="69"/>
    </location>
</feature>
<gene>
    <name evidence="2" type="ORF">MBAV_005261</name>
</gene>
<comment type="caution">
    <text evidence="2">The sequence shown here is derived from an EMBL/GenBank/DDBJ whole genome shotgun (WGS) entry which is preliminary data.</text>
</comment>
<dbReference type="AlphaFoldDB" id="A0A0F3GKU6"/>
<proteinExistence type="predicted"/>
<protein>
    <submittedName>
        <fullName evidence="2">Restriction endonuclease</fullName>
    </submittedName>
</protein>
<name>A0A0F3GKU6_9BACT</name>
<dbReference type="InterPro" id="IPR011335">
    <property type="entry name" value="Restrct_endonuc-II-like"/>
</dbReference>
<dbReference type="CDD" id="cd06260">
    <property type="entry name" value="DUF820-like"/>
    <property type="match status" value="1"/>
</dbReference>
<evidence type="ECO:0000313" key="3">
    <source>
        <dbReference type="Proteomes" id="UP000033423"/>
    </source>
</evidence>
<dbReference type="Pfam" id="PF05685">
    <property type="entry name" value="Uma2"/>
    <property type="match status" value="1"/>
</dbReference>
<organism evidence="2 3">
    <name type="scientific">Candidatus Magnetobacterium bavaricum</name>
    <dbReference type="NCBI Taxonomy" id="29290"/>
    <lineage>
        <taxon>Bacteria</taxon>
        <taxon>Pseudomonadati</taxon>
        <taxon>Nitrospirota</taxon>
        <taxon>Thermodesulfovibrionia</taxon>
        <taxon>Thermodesulfovibrionales</taxon>
        <taxon>Candidatus Magnetobacteriaceae</taxon>
        <taxon>Candidatus Magnetobacterium</taxon>
    </lineage>
</organism>
<accession>A0A0F3GKU6</accession>